<keyword evidence="3" id="KW-1185">Reference proteome</keyword>
<feature type="signal peptide" evidence="1">
    <location>
        <begin position="1"/>
        <end position="21"/>
    </location>
</feature>
<protein>
    <recommendedName>
        <fullName evidence="4">Lipoprotein</fullName>
    </recommendedName>
</protein>
<feature type="chain" id="PRO_5045388677" description="Lipoprotein" evidence="1">
    <location>
        <begin position="22"/>
        <end position="163"/>
    </location>
</feature>
<evidence type="ECO:0000313" key="3">
    <source>
        <dbReference type="Proteomes" id="UP001374803"/>
    </source>
</evidence>
<sequence>MQLSRRFVRATLALTSVALMAACTPREERYESVCQITRQDVVETDPQGKPELVDLELEWDPCPGDQFQVVRGGREFAQCIMKYHVGDYVPVHVLHEWDARGYYKWDLFQIGDCPRPIERTSEGSYEKSQECTERKAYGRPVGFSCSRKPFRQLVKVCPWMARD</sequence>
<keyword evidence="1" id="KW-0732">Signal</keyword>
<evidence type="ECO:0008006" key="4">
    <source>
        <dbReference type="Google" id="ProtNLM"/>
    </source>
</evidence>
<dbReference type="EMBL" id="CP089983">
    <property type="protein sequence ID" value="WXB07361.1"/>
    <property type="molecule type" value="Genomic_DNA"/>
</dbReference>
<dbReference type="PROSITE" id="PS51257">
    <property type="entry name" value="PROKAR_LIPOPROTEIN"/>
    <property type="match status" value="1"/>
</dbReference>
<accession>A0ABZ2LDU4</accession>
<name>A0ABZ2LDU4_9BACT</name>
<organism evidence="2 3">
    <name type="scientific">Pendulispora rubella</name>
    <dbReference type="NCBI Taxonomy" id="2741070"/>
    <lineage>
        <taxon>Bacteria</taxon>
        <taxon>Pseudomonadati</taxon>
        <taxon>Myxococcota</taxon>
        <taxon>Myxococcia</taxon>
        <taxon>Myxococcales</taxon>
        <taxon>Sorangiineae</taxon>
        <taxon>Pendulisporaceae</taxon>
        <taxon>Pendulispora</taxon>
    </lineage>
</organism>
<evidence type="ECO:0000256" key="1">
    <source>
        <dbReference type="SAM" id="SignalP"/>
    </source>
</evidence>
<dbReference type="RefSeq" id="WP_394837021.1">
    <property type="nucleotide sequence ID" value="NZ_CP089929.1"/>
</dbReference>
<proteinExistence type="predicted"/>
<dbReference type="Proteomes" id="UP001374803">
    <property type="component" value="Chromosome"/>
</dbReference>
<gene>
    <name evidence="2" type="ORF">LVJ94_08945</name>
</gene>
<evidence type="ECO:0000313" key="2">
    <source>
        <dbReference type="EMBL" id="WXB07361.1"/>
    </source>
</evidence>
<reference evidence="2" key="1">
    <citation type="submission" date="2021-12" db="EMBL/GenBank/DDBJ databases">
        <title>Discovery of the Pendulisporaceae a myxobacterial family with distinct sporulation behavior and unique specialized metabolism.</title>
        <authorList>
            <person name="Garcia R."/>
            <person name="Popoff A."/>
            <person name="Bader C.D."/>
            <person name="Loehr J."/>
            <person name="Walesch S."/>
            <person name="Walt C."/>
            <person name="Boldt J."/>
            <person name="Bunk B."/>
            <person name="Haeckl F.J.F.P.J."/>
            <person name="Gunesch A.P."/>
            <person name="Birkelbach J."/>
            <person name="Nuebel U."/>
            <person name="Pietschmann T."/>
            <person name="Bach T."/>
            <person name="Mueller R."/>
        </authorList>
    </citation>
    <scope>NUCLEOTIDE SEQUENCE</scope>
    <source>
        <strain evidence="2">MSr11367</strain>
    </source>
</reference>